<dbReference type="Gene3D" id="3.10.450.40">
    <property type="match status" value="1"/>
</dbReference>
<dbReference type="SUPFAM" id="SSF160719">
    <property type="entry name" value="gpW/gp25-like"/>
    <property type="match status" value="1"/>
</dbReference>
<reference evidence="1" key="1">
    <citation type="journal article" date="2021" name="Proc. Natl. Acad. Sci. U.S.A.">
        <title>A Catalog of Tens of Thousands of Viruses from Human Metagenomes Reveals Hidden Associations with Chronic Diseases.</title>
        <authorList>
            <person name="Tisza M.J."/>
            <person name="Buck C.B."/>
        </authorList>
    </citation>
    <scope>NUCLEOTIDE SEQUENCE</scope>
    <source>
        <strain evidence="1">CtvQY7</strain>
    </source>
</reference>
<proteinExistence type="predicted"/>
<sequence>MEQVLITSDGSLLEDIDLSPATVIEDVVQNIATILATIKGTIPYMRGFGRNRETEGRPMPVVKNMIVSDVFQQISDYEPRAILGEIRVEENEESDELNDILITVVLEGVTEIE</sequence>
<dbReference type="EMBL" id="BK016082">
    <property type="protein sequence ID" value="DAF93316.1"/>
    <property type="molecule type" value="Genomic_DNA"/>
</dbReference>
<organism evidence="1">
    <name type="scientific">Caudovirales sp. ctvQY7</name>
    <dbReference type="NCBI Taxonomy" id="2825774"/>
    <lineage>
        <taxon>Viruses</taxon>
        <taxon>Duplodnaviria</taxon>
        <taxon>Heunggongvirae</taxon>
        <taxon>Uroviricota</taxon>
        <taxon>Caudoviricetes</taxon>
    </lineage>
</organism>
<protein>
    <submittedName>
        <fullName evidence="1">Putative tail lysozyme</fullName>
    </submittedName>
</protein>
<name>A0A8S5UFW7_9CAUD</name>
<evidence type="ECO:0000313" key="1">
    <source>
        <dbReference type="EMBL" id="DAF93316.1"/>
    </source>
</evidence>
<accession>A0A8S5UFW7</accession>